<reference evidence="2" key="1">
    <citation type="submission" date="2020-11" db="EMBL/GenBank/DDBJ databases">
        <title>Nocardioides sp. nov., isolated from Soil of Cynanchum wilfordii Hemsley rhizosphere.</title>
        <authorList>
            <person name="Lee J.-S."/>
            <person name="Suh M.K."/>
            <person name="Kim J.-S."/>
        </authorList>
    </citation>
    <scope>NUCLEOTIDE SEQUENCE</scope>
    <source>
        <strain evidence="2">KCTC 19275</strain>
    </source>
</reference>
<gene>
    <name evidence="2" type="ORF">ISU07_14255</name>
</gene>
<protein>
    <submittedName>
        <fullName evidence="2">DUF1707 domain-containing protein</fullName>
    </submittedName>
</protein>
<accession>A0A930YF02</accession>
<name>A0A930YF02_9ACTN</name>
<feature type="domain" description="DUF1707" evidence="1">
    <location>
        <begin position="11"/>
        <end position="63"/>
    </location>
</feature>
<dbReference type="Proteomes" id="UP000640489">
    <property type="component" value="Unassembled WGS sequence"/>
</dbReference>
<dbReference type="AlphaFoldDB" id="A0A930YF02"/>
<proteinExistence type="predicted"/>
<evidence type="ECO:0000313" key="3">
    <source>
        <dbReference type="Proteomes" id="UP000640489"/>
    </source>
</evidence>
<dbReference type="EMBL" id="JADKPN010000008">
    <property type="protein sequence ID" value="MBF4764293.1"/>
    <property type="molecule type" value="Genomic_DNA"/>
</dbReference>
<comment type="caution">
    <text evidence="2">The sequence shown here is derived from an EMBL/GenBank/DDBJ whole genome shotgun (WGS) entry which is preliminary data.</text>
</comment>
<dbReference type="InterPro" id="IPR012551">
    <property type="entry name" value="DUF1707_SHOCT-like"/>
</dbReference>
<sequence>MSMQPHDPALLRVSDEDRHKVAEILREAAGDGRIDLDELDERLEATYAAKTYADLVPITVDLPAHHQQHPVAKSPVPKREVLPATTSHNSSIAVMGECKRQGAWLVPASHTAFSLMGSVTLDLRAATFAERDITITANAIMGEVSVIVDAGTHVVVTGVPVMGEFHQAKDKTPALLGPDSPIVRVKGFALMASVNVRRLPPPGTPKKILGTY</sequence>
<evidence type="ECO:0000313" key="2">
    <source>
        <dbReference type="EMBL" id="MBF4764293.1"/>
    </source>
</evidence>
<dbReference type="PANTHER" id="PTHR40763">
    <property type="entry name" value="MEMBRANE PROTEIN-RELATED"/>
    <property type="match status" value="1"/>
</dbReference>
<organism evidence="2 3">
    <name type="scientific">Nocardioides islandensis</name>
    <dbReference type="NCBI Taxonomy" id="433663"/>
    <lineage>
        <taxon>Bacteria</taxon>
        <taxon>Bacillati</taxon>
        <taxon>Actinomycetota</taxon>
        <taxon>Actinomycetes</taxon>
        <taxon>Propionibacteriales</taxon>
        <taxon>Nocardioidaceae</taxon>
        <taxon>Nocardioides</taxon>
    </lineage>
</organism>
<dbReference type="RefSeq" id="WP_194707468.1">
    <property type="nucleotide sequence ID" value="NZ_JADKPN010000008.1"/>
</dbReference>
<dbReference type="Pfam" id="PF08044">
    <property type="entry name" value="DUF1707"/>
    <property type="match status" value="1"/>
</dbReference>
<evidence type="ECO:0000259" key="1">
    <source>
        <dbReference type="Pfam" id="PF08044"/>
    </source>
</evidence>
<keyword evidence="3" id="KW-1185">Reference proteome</keyword>
<dbReference type="PANTHER" id="PTHR40763:SF4">
    <property type="entry name" value="DUF1707 DOMAIN-CONTAINING PROTEIN"/>
    <property type="match status" value="1"/>
</dbReference>